<name>A0ABR2ZM65_9AGAR</name>
<evidence type="ECO:0000256" key="1">
    <source>
        <dbReference type="SAM" id="Phobius"/>
    </source>
</evidence>
<feature type="transmembrane region" description="Helical" evidence="1">
    <location>
        <begin position="177"/>
        <end position="200"/>
    </location>
</feature>
<evidence type="ECO:0000313" key="3">
    <source>
        <dbReference type="EMBL" id="KAL0061803.1"/>
    </source>
</evidence>
<proteinExistence type="predicted"/>
<keyword evidence="1" id="KW-1133">Transmembrane helix</keyword>
<keyword evidence="1" id="KW-0472">Membrane</keyword>
<keyword evidence="1" id="KW-0812">Transmembrane</keyword>
<dbReference type="Proteomes" id="UP001437256">
    <property type="component" value="Unassembled WGS sequence"/>
</dbReference>
<protein>
    <recommendedName>
        <fullName evidence="2">DUF6534 domain-containing protein</fullName>
    </recommendedName>
</protein>
<evidence type="ECO:0000313" key="4">
    <source>
        <dbReference type="Proteomes" id="UP001437256"/>
    </source>
</evidence>
<feature type="transmembrane region" description="Helical" evidence="1">
    <location>
        <begin position="45"/>
        <end position="70"/>
    </location>
</feature>
<dbReference type="EMBL" id="JBBXMP010000122">
    <property type="protein sequence ID" value="KAL0061803.1"/>
    <property type="molecule type" value="Genomic_DNA"/>
</dbReference>
<sequence>MALSLDDGFGALYIGGAWTIVFTDFTLSQAWHFYSNQSQDFSDPLGLKVLVAVVVGLDFIHQVCTSHWLYMTFVTNFGFQERLTILPPSYLGMAFPTGFVTFLVQKYVLVVLDARPDSNEPLSFYVWRIWKLSNKNWLVAGFIFICTCGQEALQMYSLSVVAQNPDSSLFTGTMTNIVIAVNGMGAGIDVIIAIAMVVLLGMRKTRIIRQVTVLILISTLVITYLIPSASPGPIVCFAKSLCAILVFVAALTLPGNWVLTFYLMLTRMYSNSLLATLNVRDSMRAGAAGSSGVVGDSGVVSSRSFAHPVTPTVTSSYRLNDLKRASSSEHEGISIKVDRRTEVGDF</sequence>
<keyword evidence="4" id="KW-1185">Reference proteome</keyword>
<gene>
    <name evidence="3" type="ORF">AAF712_011321</name>
</gene>
<dbReference type="InterPro" id="IPR045339">
    <property type="entry name" value="DUF6534"/>
</dbReference>
<dbReference type="PANTHER" id="PTHR40465:SF1">
    <property type="entry name" value="DUF6534 DOMAIN-CONTAINING PROTEIN"/>
    <property type="match status" value="1"/>
</dbReference>
<accession>A0ABR2ZM65</accession>
<feature type="transmembrane region" description="Helical" evidence="1">
    <location>
        <begin position="207"/>
        <end position="226"/>
    </location>
</feature>
<feature type="domain" description="DUF6534" evidence="2">
    <location>
        <begin position="186"/>
        <end position="282"/>
    </location>
</feature>
<comment type="caution">
    <text evidence="3">The sequence shown here is derived from an EMBL/GenBank/DDBJ whole genome shotgun (WGS) entry which is preliminary data.</text>
</comment>
<organism evidence="3 4">
    <name type="scientific">Marasmius tenuissimus</name>
    <dbReference type="NCBI Taxonomy" id="585030"/>
    <lineage>
        <taxon>Eukaryota</taxon>
        <taxon>Fungi</taxon>
        <taxon>Dikarya</taxon>
        <taxon>Basidiomycota</taxon>
        <taxon>Agaricomycotina</taxon>
        <taxon>Agaricomycetes</taxon>
        <taxon>Agaricomycetidae</taxon>
        <taxon>Agaricales</taxon>
        <taxon>Marasmiineae</taxon>
        <taxon>Marasmiaceae</taxon>
        <taxon>Marasmius</taxon>
    </lineage>
</organism>
<feature type="transmembrane region" description="Helical" evidence="1">
    <location>
        <begin position="238"/>
        <end position="265"/>
    </location>
</feature>
<feature type="transmembrane region" description="Helical" evidence="1">
    <location>
        <begin position="90"/>
        <end position="112"/>
    </location>
</feature>
<dbReference type="PANTHER" id="PTHR40465">
    <property type="entry name" value="CHROMOSOME 1, WHOLE GENOME SHOTGUN SEQUENCE"/>
    <property type="match status" value="1"/>
</dbReference>
<evidence type="ECO:0000259" key="2">
    <source>
        <dbReference type="Pfam" id="PF20152"/>
    </source>
</evidence>
<feature type="transmembrane region" description="Helical" evidence="1">
    <location>
        <begin position="12"/>
        <end position="33"/>
    </location>
</feature>
<reference evidence="3 4" key="1">
    <citation type="submission" date="2024-05" db="EMBL/GenBank/DDBJ databases">
        <title>A draft genome resource for the thread blight pathogen Marasmius tenuissimus strain MS-2.</title>
        <authorList>
            <person name="Yulfo-Soto G.E."/>
            <person name="Baruah I.K."/>
            <person name="Amoako-Attah I."/>
            <person name="Bukari Y."/>
            <person name="Meinhardt L.W."/>
            <person name="Bailey B.A."/>
            <person name="Cohen S.P."/>
        </authorList>
    </citation>
    <scope>NUCLEOTIDE SEQUENCE [LARGE SCALE GENOMIC DNA]</scope>
    <source>
        <strain evidence="3 4">MS-2</strain>
    </source>
</reference>
<dbReference type="Pfam" id="PF20152">
    <property type="entry name" value="DUF6534"/>
    <property type="match status" value="1"/>
</dbReference>